<dbReference type="AlphaFoldDB" id="A0AAV0URU3"/>
<name>A0AAV0URU3_HYABA</name>
<keyword evidence="3" id="KW-0732">Signal</keyword>
<accession>A0AAV0URU3</accession>
<gene>
    <name evidence="9" type="ORF">HBR001_LOCUS7740</name>
</gene>
<evidence type="ECO:0000259" key="8">
    <source>
        <dbReference type="Pfam" id="PF09335"/>
    </source>
</evidence>
<evidence type="ECO:0000256" key="3">
    <source>
        <dbReference type="ARBA" id="ARBA00022729"/>
    </source>
</evidence>
<feature type="compositionally biased region" description="Basic and acidic residues" evidence="6">
    <location>
        <begin position="277"/>
        <end position="289"/>
    </location>
</feature>
<organism evidence="9 10">
    <name type="scientific">Hyaloperonospora brassicae</name>
    <name type="common">Brassica downy mildew</name>
    <name type="synonym">Peronospora brassicae</name>
    <dbReference type="NCBI Taxonomy" id="162125"/>
    <lineage>
        <taxon>Eukaryota</taxon>
        <taxon>Sar</taxon>
        <taxon>Stramenopiles</taxon>
        <taxon>Oomycota</taxon>
        <taxon>Peronosporomycetes</taxon>
        <taxon>Peronosporales</taxon>
        <taxon>Peronosporaceae</taxon>
        <taxon>Hyaloperonospora</taxon>
    </lineage>
</organism>
<evidence type="ECO:0000313" key="10">
    <source>
        <dbReference type="Proteomes" id="UP001162031"/>
    </source>
</evidence>
<sequence length="303" mass="33170">MSSAAPCPPHVDGRRALLLLVLKLAFIFALAVVVVLWLCALLVRRVRAHDAARQLPTSTLDSLSVSSFSSLLELQRSHETFQHVFDVEFSLALLCFTCFYVLKQTFAIPGSALLNVFVGSLLPVSVAFPLVCTLTTCGASCCYLLSKNLASEAIVLHLSDRLLPGQLLKLRQKIEDARTQKQLPFVLLFLRVFPFTPNWFLNLASPWLQVPLKLFAPSVAVGLLPYNFITVNAGAMLSSLRSTSDLLDPRTMGWLVLLAVGMLIPVMLKKRAKRRAAGDADAEHERHTAGDCTGVTSSKPKTA</sequence>
<feature type="domain" description="VTT" evidence="8">
    <location>
        <begin position="108"/>
        <end position="235"/>
    </location>
</feature>
<keyword evidence="4 7" id="KW-1133">Transmembrane helix</keyword>
<feature type="transmembrane region" description="Helical" evidence="7">
    <location>
        <begin position="84"/>
        <end position="102"/>
    </location>
</feature>
<evidence type="ECO:0000256" key="1">
    <source>
        <dbReference type="ARBA" id="ARBA00004141"/>
    </source>
</evidence>
<feature type="region of interest" description="Disordered" evidence="6">
    <location>
        <begin position="277"/>
        <end position="303"/>
    </location>
</feature>
<proteinExistence type="predicted"/>
<keyword evidence="10" id="KW-1185">Reference proteome</keyword>
<feature type="transmembrane region" description="Helical" evidence="7">
    <location>
        <begin position="20"/>
        <end position="43"/>
    </location>
</feature>
<comment type="caution">
    <text evidence="9">The sequence shown here is derived from an EMBL/GenBank/DDBJ whole genome shotgun (WGS) entry which is preliminary data.</text>
</comment>
<feature type="compositionally biased region" description="Polar residues" evidence="6">
    <location>
        <begin position="294"/>
        <end position="303"/>
    </location>
</feature>
<keyword evidence="5 7" id="KW-0472">Membrane</keyword>
<evidence type="ECO:0000256" key="4">
    <source>
        <dbReference type="ARBA" id="ARBA00022989"/>
    </source>
</evidence>
<protein>
    <recommendedName>
        <fullName evidence="8">VTT domain-containing protein</fullName>
    </recommendedName>
</protein>
<dbReference type="Pfam" id="PF09335">
    <property type="entry name" value="VTT_dom"/>
    <property type="match status" value="1"/>
</dbReference>
<dbReference type="GO" id="GO:0016020">
    <property type="term" value="C:membrane"/>
    <property type="evidence" value="ECO:0007669"/>
    <property type="project" value="UniProtKB-SubCell"/>
</dbReference>
<keyword evidence="2 7" id="KW-0812">Transmembrane</keyword>
<dbReference type="Proteomes" id="UP001162031">
    <property type="component" value="Unassembled WGS sequence"/>
</dbReference>
<dbReference type="PANTHER" id="PTHR43220">
    <property type="match status" value="1"/>
</dbReference>
<evidence type="ECO:0000256" key="7">
    <source>
        <dbReference type="SAM" id="Phobius"/>
    </source>
</evidence>
<reference evidence="9" key="1">
    <citation type="submission" date="2022-12" db="EMBL/GenBank/DDBJ databases">
        <authorList>
            <person name="Webb A."/>
        </authorList>
    </citation>
    <scope>NUCLEOTIDE SEQUENCE</scope>
    <source>
        <strain evidence="9">Hp1</strain>
    </source>
</reference>
<evidence type="ECO:0000256" key="5">
    <source>
        <dbReference type="ARBA" id="ARBA00023136"/>
    </source>
</evidence>
<dbReference type="EMBL" id="CANTFL010001411">
    <property type="protein sequence ID" value="CAI5739197.1"/>
    <property type="molecule type" value="Genomic_DNA"/>
</dbReference>
<evidence type="ECO:0000256" key="2">
    <source>
        <dbReference type="ARBA" id="ARBA00022692"/>
    </source>
</evidence>
<dbReference type="InterPro" id="IPR032816">
    <property type="entry name" value="VTT_dom"/>
</dbReference>
<comment type="subcellular location">
    <subcellularLocation>
        <location evidence="1">Membrane</location>
        <topology evidence="1">Multi-pass membrane protein</topology>
    </subcellularLocation>
</comment>
<dbReference type="PANTHER" id="PTHR43220:SF21">
    <property type="entry name" value="TRANSMEMBRANE PROTEIN 41A"/>
    <property type="match status" value="1"/>
</dbReference>
<feature type="transmembrane region" description="Helical" evidence="7">
    <location>
        <begin position="122"/>
        <end position="145"/>
    </location>
</feature>
<feature type="transmembrane region" description="Helical" evidence="7">
    <location>
        <begin position="251"/>
        <end position="268"/>
    </location>
</feature>
<evidence type="ECO:0000256" key="6">
    <source>
        <dbReference type="SAM" id="MobiDB-lite"/>
    </source>
</evidence>
<dbReference type="InterPro" id="IPR045014">
    <property type="entry name" value="TM41A/B"/>
</dbReference>
<evidence type="ECO:0000313" key="9">
    <source>
        <dbReference type="EMBL" id="CAI5739197.1"/>
    </source>
</evidence>